<proteinExistence type="predicted"/>
<evidence type="ECO:0000313" key="3">
    <source>
        <dbReference type="EMBL" id="AYV77074.1"/>
    </source>
</evidence>
<dbReference type="EMBL" id="MK072008">
    <property type="protein sequence ID" value="AYV77074.1"/>
    <property type="molecule type" value="Genomic_DNA"/>
</dbReference>
<sequence length="329" mass="37868">MNLSGSGSGSGINRIFKFKLPDTNEVSKEKTGEKRMRHEEKTREEQKEKEEEEKINRELKDREEQEEVYSKDQEEDEEEEEEEENDNAAFKIMYKGKPFNKTAQEVFEAIQVGTPITIISEGIKVGTPCKVIIDSSNKFKNAITFSASLTFDNKVYHVEITCAHSRQLSPIMKSKYCLTFQKEDTHKKRIIVCKKQIINNNTEKRSRVEEDEKEKKEEKDAFKVTHCGEPFDQLPLPSLPLSSSTVANPVAEKETMQQQSVDENQFIMMGPKAKYLELKANFMNDPIVIAEAKKKAFEDPRIIARVEEIAKKQAIAELEKRIIANILQK</sequence>
<feature type="coiled-coil region" evidence="1">
    <location>
        <begin position="194"/>
        <end position="221"/>
    </location>
</feature>
<feature type="compositionally biased region" description="Basic and acidic residues" evidence="2">
    <location>
        <begin position="19"/>
        <end position="72"/>
    </location>
</feature>
<keyword evidence="1" id="KW-0175">Coiled coil</keyword>
<evidence type="ECO:0000256" key="2">
    <source>
        <dbReference type="SAM" id="MobiDB-lite"/>
    </source>
</evidence>
<feature type="compositionally biased region" description="Gly residues" evidence="2">
    <location>
        <begin position="1"/>
        <end position="10"/>
    </location>
</feature>
<evidence type="ECO:0000256" key="1">
    <source>
        <dbReference type="SAM" id="Coils"/>
    </source>
</evidence>
<accession>A0A3G4ZRX5</accession>
<protein>
    <submittedName>
        <fullName evidence="3">Uncharacterized protein</fullName>
    </submittedName>
</protein>
<reference evidence="3" key="1">
    <citation type="submission" date="2018-10" db="EMBL/GenBank/DDBJ databases">
        <title>Hidden diversity of soil giant viruses.</title>
        <authorList>
            <person name="Schulz F."/>
            <person name="Alteio L."/>
            <person name="Goudeau D."/>
            <person name="Ryan E.M."/>
            <person name="Malmstrom R.R."/>
            <person name="Blanchard J."/>
            <person name="Woyke T."/>
        </authorList>
    </citation>
    <scope>NUCLEOTIDE SEQUENCE</scope>
    <source>
        <strain evidence="3">BAV1</strain>
    </source>
</reference>
<organism evidence="3">
    <name type="scientific">Barrevirus sp</name>
    <dbReference type="NCBI Taxonomy" id="2487763"/>
    <lineage>
        <taxon>Viruses</taxon>
        <taxon>Varidnaviria</taxon>
        <taxon>Bamfordvirae</taxon>
        <taxon>Nucleocytoviricota</taxon>
        <taxon>Megaviricetes</taxon>
        <taxon>Imitervirales</taxon>
        <taxon>Mimiviridae</taxon>
        <taxon>Klosneuvirinae</taxon>
    </lineage>
</organism>
<feature type="region of interest" description="Disordered" evidence="2">
    <location>
        <begin position="1"/>
        <end position="87"/>
    </location>
</feature>
<name>A0A3G4ZRX5_9VIRU</name>
<gene>
    <name evidence="3" type="ORF">Barrevirus11_4</name>
</gene>
<feature type="compositionally biased region" description="Acidic residues" evidence="2">
    <location>
        <begin position="73"/>
        <end position="86"/>
    </location>
</feature>